<feature type="compositionally biased region" description="Basic and acidic residues" evidence="6">
    <location>
        <begin position="365"/>
        <end position="376"/>
    </location>
</feature>
<feature type="region of interest" description="Disordered" evidence="6">
    <location>
        <begin position="290"/>
        <end position="433"/>
    </location>
</feature>
<evidence type="ECO:0000313" key="9">
    <source>
        <dbReference type="EMBL" id="QNB46905.1"/>
    </source>
</evidence>
<evidence type="ECO:0000256" key="5">
    <source>
        <dbReference type="ARBA" id="ARBA00023136"/>
    </source>
</evidence>
<keyword evidence="4 7" id="KW-1133">Transmembrane helix</keyword>
<evidence type="ECO:0000313" key="10">
    <source>
        <dbReference type="Proteomes" id="UP000515847"/>
    </source>
</evidence>
<dbReference type="AlphaFoldDB" id="A0A7G6E4A1"/>
<protein>
    <recommendedName>
        <fullName evidence="8">RsgI N-terminal anti-sigma domain-containing protein</fullName>
    </recommendedName>
</protein>
<proteinExistence type="predicted"/>
<evidence type="ECO:0000256" key="3">
    <source>
        <dbReference type="ARBA" id="ARBA00022692"/>
    </source>
</evidence>
<reference evidence="9 10" key="1">
    <citation type="journal article" date="2019" name="Front. Microbiol.">
        <title>Thermoanaerosceptrum fracticalcis gen. nov. sp. nov., a Novel Fumarate-Fermenting Microorganism From a Deep Fractured Carbonate Aquifer of the US Great Basin.</title>
        <authorList>
            <person name="Hamilton-Brehm S.D."/>
            <person name="Stewart L.E."/>
            <person name="Zavarin M."/>
            <person name="Caldwell M."/>
            <person name="Lawson P.A."/>
            <person name="Onstott T.C."/>
            <person name="Grzymski J."/>
            <person name="Neveux I."/>
            <person name="Lollar B.S."/>
            <person name="Russell C.E."/>
            <person name="Moser D.P."/>
        </authorList>
    </citation>
    <scope>NUCLEOTIDE SEQUENCE [LARGE SCALE GENOMIC DNA]</scope>
    <source>
        <strain evidence="9 10">DRI-13</strain>
    </source>
</reference>
<evidence type="ECO:0000256" key="2">
    <source>
        <dbReference type="ARBA" id="ARBA00022475"/>
    </source>
</evidence>
<dbReference type="Proteomes" id="UP000515847">
    <property type="component" value="Chromosome"/>
</dbReference>
<sequence>MNKIKGLIVKTEGSWMWVATEDRRFRRFPLPSSSIKPGMEVLVDSNQVNTSRSHLPKVLAASIVFLLLLGTVINIVFDKTTIAYVAIDINPSLELAINSENKVAKAIPLNEDAKLFLHSISLKGKDVWESLNIIMEKAQKDGFISPEKDNTVLITVINIKGDTSSLPPSGIKNLISNRMNEENLPGSAGIMKASLEDREKARQEGLSLNIYLIREKAARRGIPGFSNISQKETADMVNILIKEGMLNDLFDEIETIPKKERENLSAGLYPFPENEMANSIKEDLNVPHATNKQNQTRTTNGETPPKPVKPKIINNPPPIELNPKNTDQKSSPGSVINKPATVDTTLPEPNKQDVVNTPAINNGQEKSEIDLQDEKMQNNSEQEDSTPPLKPPANENDYVVNQGANSIGAEEKEDTAQANGQTGGSISGGSNMR</sequence>
<evidence type="ECO:0000256" key="6">
    <source>
        <dbReference type="SAM" id="MobiDB-lite"/>
    </source>
</evidence>
<feature type="transmembrane region" description="Helical" evidence="7">
    <location>
        <begin position="58"/>
        <end position="77"/>
    </location>
</feature>
<evidence type="ECO:0000256" key="4">
    <source>
        <dbReference type="ARBA" id="ARBA00022989"/>
    </source>
</evidence>
<feature type="domain" description="RsgI N-terminal anti-sigma" evidence="8">
    <location>
        <begin position="4"/>
        <end position="52"/>
    </location>
</feature>
<dbReference type="KEGG" id="tfr:BR63_11635"/>
<accession>A0A7G6E4A1</accession>
<keyword evidence="3 7" id="KW-0812">Transmembrane</keyword>
<name>A0A7G6E4A1_THEFR</name>
<dbReference type="OrthoDB" id="9800626at2"/>
<evidence type="ECO:0000256" key="7">
    <source>
        <dbReference type="SAM" id="Phobius"/>
    </source>
</evidence>
<dbReference type="GO" id="GO:0005886">
    <property type="term" value="C:plasma membrane"/>
    <property type="evidence" value="ECO:0007669"/>
    <property type="project" value="UniProtKB-SubCell"/>
</dbReference>
<feature type="compositionally biased region" description="Polar residues" evidence="6">
    <location>
        <begin position="353"/>
        <end position="364"/>
    </location>
</feature>
<comment type="subcellular location">
    <subcellularLocation>
        <location evidence="1">Cell membrane</location>
        <topology evidence="1">Single-pass membrane protein</topology>
    </subcellularLocation>
</comment>
<dbReference type="InterPro" id="IPR055431">
    <property type="entry name" value="RsgI_M"/>
</dbReference>
<evidence type="ECO:0000256" key="1">
    <source>
        <dbReference type="ARBA" id="ARBA00004162"/>
    </source>
</evidence>
<evidence type="ECO:0000259" key="8">
    <source>
        <dbReference type="PROSITE" id="PS51849"/>
    </source>
</evidence>
<keyword evidence="10" id="KW-1185">Reference proteome</keyword>
<dbReference type="Pfam" id="PF23750">
    <property type="entry name" value="RsgI_M"/>
    <property type="match status" value="1"/>
</dbReference>
<feature type="compositionally biased region" description="Polar residues" evidence="6">
    <location>
        <begin position="290"/>
        <end position="302"/>
    </location>
</feature>
<keyword evidence="5 7" id="KW-0472">Membrane</keyword>
<dbReference type="InterPro" id="IPR024449">
    <property type="entry name" value="Anti-sigma_RsgI_N"/>
</dbReference>
<organism evidence="9 10">
    <name type="scientific">Thermanaerosceptrum fracticalcis</name>
    <dbReference type="NCBI Taxonomy" id="1712410"/>
    <lineage>
        <taxon>Bacteria</taxon>
        <taxon>Bacillati</taxon>
        <taxon>Bacillota</taxon>
        <taxon>Clostridia</taxon>
        <taxon>Eubacteriales</taxon>
        <taxon>Peptococcaceae</taxon>
        <taxon>Thermanaerosceptrum</taxon>
    </lineage>
</organism>
<dbReference type="PROSITE" id="PS51849">
    <property type="entry name" value="RSGI_N"/>
    <property type="match status" value="1"/>
</dbReference>
<dbReference type="RefSeq" id="WP_034420348.1">
    <property type="nucleotide sequence ID" value="NZ_CP045798.1"/>
</dbReference>
<keyword evidence="2" id="KW-1003">Cell membrane</keyword>
<gene>
    <name evidence="9" type="ORF">BR63_11635</name>
</gene>
<dbReference type="EMBL" id="CP045798">
    <property type="protein sequence ID" value="QNB46905.1"/>
    <property type="molecule type" value="Genomic_DNA"/>
</dbReference>